<reference evidence="1 2" key="1">
    <citation type="submission" date="2015-01" db="EMBL/GenBank/DDBJ databases">
        <title>The Genome Sequence of Rhinocladiella mackenzie CBS 650.93.</title>
        <authorList>
            <consortium name="The Broad Institute Genomics Platform"/>
            <person name="Cuomo C."/>
            <person name="de Hoog S."/>
            <person name="Gorbushina A."/>
            <person name="Stielow B."/>
            <person name="Teixiera M."/>
            <person name="Abouelleil A."/>
            <person name="Chapman S.B."/>
            <person name="Priest M."/>
            <person name="Young S.K."/>
            <person name="Wortman J."/>
            <person name="Nusbaum C."/>
            <person name="Birren B."/>
        </authorList>
    </citation>
    <scope>NUCLEOTIDE SEQUENCE [LARGE SCALE GENOMIC DNA]</scope>
    <source>
        <strain evidence="1 2">CBS 650.93</strain>
    </source>
</reference>
<evidence type="ECO:0000313" key="2">
    <source>
        <dbReference type="Proteomes" id="UP000053617"/>
    </source>
</evidence>
<evidence type="ECO:0000313" key="1">
    <source>
        <dbReference type="EMBL" id="KIX07453.1"/>
    </source>
</evidence>
<dbReference type="Proteomes" id="UP000053617">
    <property type="component" value="Unassembled WGS sequence"/>
</dbReference>
<keyword evidence="2" id="KW-1185">Reference proteome</keyword>
<gene>
    <name evidence="1" type="ORF">Z518_02106</name>
</gene>
<dbReference type="RefSeq" id="XP_013274589.1">
    <property type="nucleotide sequence ID" value="XM_013419135.1"/>
</dbReference>
<name>A0A0D2HAF8_9EURO</name>
<dbReference type="HOGENOM" id="CLU_2373958_0_0_1"/>
<accession>A0A0D2HAF8</accession>
<dbReference type="GeneID" id="25290177"/>
<protein>
    <submittedName>
        <fullName evidence="1">Uncharacterized protein</fullName>
    </submittedName>
</protein>
<sequence>MRLLMFRGRWENTYPVAPSAVEVVKVIEVQIRSASAKIRTGDIGSFDAGVVKEEDRVHMQQAGKGVVSGILPLFEVLGTPVKSKAIEGIGGDERD</sequence>
<dbReference type="AlphaFoldDB" id="A0A0D2HAF8"/>
<dbReference type="InterPro" id="IPR012349">
    <property type="entry name" value="Split_barrel_FMN-bd"/>
</dbReference>
<dbReference type="Gene3D" id="2.30.110.10">
    <property type="entry name" value="Electron Transport, Fmn-binding Protein, Chain A"/>
    <property type="match status" value="1"/>
</dbReference>
<organism evidence="1 2">
    <name type="scientific">Rhinocladiella mackenziei CBS 650.93</name>
    <dbReference type="NCBI Taxonomy" id="1442369"/>
    <lineage>
        <taxon>Eukaryota</taxon>
        <taxon>Fungi</taxon>
        <taxon>Dikarya</taxon>
        <taxon>Ascomycota</taxon>
        <taxon>Pezizomycotina</taxon>
        <taxon>Eurotiomycetes</taxon>
        <taxon>Chaetothyriomycetidae</taxon>
        <taxon>Chaetothyriales</taxon>
        <taxon>Herpotrichiellaceae</taxon>
        <taxon>Rhinocladiella</taxon>
    </lineage>
</organism>
<dbReference type="VEuPathDB" id="FungiDB:Z518_02106"/>
<dbReference type="EMBL" id="KN847476">
    <property type="protein sequence ID" value="KIX07453.1"/>
    <property type="molecule type" value="Genomic_DNA"/>
</dbReference>
<proteinExistence type="predicted"/>